<name>A0ABS5UCX0_9BACT</name>
<sequence length="236" mass="27949">MGQKDSITWGTIEIPYRYSHSRRKTLGISVHPDLSVTVRAPNGTSIETIKAFVHRRGGWISKAWTDFEQYLPKQPERRYISGESHRYLGRQFRLKIEQGEIDTVKCLRGYLWVTVKEEPTPERAKVMLEDWYRQHAKYIFKERLTVCHQRVLREGIPLPAMLIKKMVSRWGSYSSAGRITLNLALIKAPKECIDYVITHELCHHKVRHHGPKFWKLLHRLMPDFEERRKKLKLYAD</sequence>
<feature type="domain" description="YgjP-like metallopeptidase" evidence="1">
    <location>
        <begin position="24"/>
        <end position="232"/>
    </location>
</feature>
<dbReference type="InterPro" id="IPR002725">
    <property type="entry name" value="YgjP-like_metallopeptidase"/>
</dbReference>
<dbReference type="Gene3D" id="3.30.2010.10">
    <property type="entry name" value="Metalloproteases ('zincins'), catalytic domain"/>
    <property type="match status" value="1"/>
</dbReference>
<comment type="caution">
    <text evidence="2">The sequence shown here is derived from an EMBL/GenBank/DDBJ whole genome shotgun (WGS) entry which is preliminary data.</text>
</comment>
<dbReference type="CDD" id="cd07344">
    <property type="entry name" value="M48_yhfN_like"/>
    <property type="match status" value="1"/>
</dbReference>
<dbReference type="RefSeq" id="WP_214301566.1">
    <property type="nucleotide sequence ID" value="NZ_JAHDYS010000023.1"/>
</dbReference>
<accession>A0ABS5UCX0</accession>
<evidence type="ECO:0000259" key="1">
    <source>
        <dbReference type="Pfam" id="PF01863"/>
    </source>
</evidence>
<reference evidence="2 3" key="1">
    <citation type="submission" date="2021-05" db="EMBL/GenBank/DDBJ databases">
        <title>The draft genome of Geobacter chapellei DSM 13688.</title>
        <authorList>
            <person name="Xu Z."/>
            <person name="Masuda Y."/>
            <person name="Itoh H."/>
            <person name="Senoo K."/>
        </authorList>
    </citation>
    <scope>NUCLEOTIDE SEQUENCE [LARGE SCALE GENOMIC DNA]</scope>
    <source>
        <strain evidence="2 3">DSM 13688</strain>
    </source>
</reference>
<evidence type="ECO:0000313" key="2">
    <source>
        <dbReference type="EMBL" id="MBT1073480.1"/>
    </source>
</evidence>
<dbReference type="EMBL" id="JAHDYS010000023">
    <property type="protein sequence ID" value="MBT1073480.1"/>
    <property type="molecule type" value="Genomic_DNA"/>
</dbReference>
<dbReference type="PANTHER" id="PTHR30399:SF1">
    <property type="entry name" value="UTP PYROPHOSPHATASE"/>
    <property type="match status" value="1"/>
</dbReference>
<protein>
    <submittedName>
        <fullName evidence="2">M48 family metallopeptidase</fullName>
    </submittedName>
</protein>
<dbReference type="PANTHER" id="PTHR30399">
    <property type="entry name" value="UNCHARACTERIZED PROTEIN YGJP"/>
    <property type="match status" value="1"/>
</dbReference>
<evidence type="ECO:0000313" key="3">
    <source>
        <dbReference type="Proteomes" id="UP000784128"/>
    </source>
</evidence>
<dbReference type="Pfam" id="PF01863">
    <property type="entry name" value="YgjP-like"/>
    <property type="match status" value="1"/>
</dbReference>
<dbReference type="InterPro" id="IPR053136">
    <property type="entry name" value="UTP_pyrophosphatase-like"/>
</dbReference>
<gene>
    <name evidence="2" type="ORF">KJB30_16965</name>
</gene>
<keyword evidence="3" id="KW-1185">Reference proteome</keyword>
<dbReference type="Proteomes" id="UP000784128">
    <property type="component" value="Unassembled WGS sequence"/>
</dbReference>
<organism evidence="2 3">
    <name type="scientific">Pelotalea chapellei</name>
    <dbReference type="NCBI Taxonomy" id="44671"/>
    <lineage>
        <taxon>Bacteria</taxon>
        <taxon>Pseudomonadati</taxon>
        <taxon>Thermodesulfobacteriota</taxon>
        <taxon>Desulfuromonadia</taxon>
        <taxon>Geobacterales</taxon>
        <taxon>Geobacteraceae</taxon>
        <taxon>Pelotalea</taxon>
    </lineage>
</organism>
<proteinExistence type="predicted"/>